<feature type="compositionally biased region" description="Polar residues" evidence="5">
    <location>
        <begin position="223"/>
        <end position="234"/>
    </location>
</feature>
<dbReference type="SUPFAM" id="SSF52540">
    <property type="entry name" value="P-loop containing nucleoside triphosphate hydrolases"/>
    <property type="match status" value="1"/>
</dbReference>
<feature type="coiled-coil region" evidence="4">
    <location>
        <begin position="113"/>
        <end position="147"/>
    </location>
</feature>
<evidence type="ECO:0000256" key="4">
    <source>
        <dbReference type="SAM" id="Coils"/>
    </source>
</evidence>
<dbReference type="GO" id="GO:0005524">
    <property type="term" value="F:ATP binding"/>
    <property type="evidence" value="ECO:0007669"/>
    <property type="project" value="InterPro"/>
</dbReference>
<feature type="domain" description="Kinesin motor" evidence="6">
    <location>
        <begin position="1"/>
        <end position="114"/>
    </location>
</feature>
<dbReference type="InterPro" id="IPR001752">
    <property type="entry name" value="Kinesin_motor_dom"/>
</dbReference>
<keyword evidence="2" id="KW-0505">Motor protein</keyword>
<comment type="similarity">
    <text evidence="3">Belongs to the TRAFAC class myosin-kinesin ATPase superfamily. Kinesin family.</text>
</comment>
<evidence type="ECO:0000259" key="6">
    <source>
        <dbReference type="PROSITE" id="PS50067"/>
    </source>
</evidence>
<dbReference type="EnsemblPlants" id="OGLUM11G06050.2">
    <property type="protein sequence ID" value="OGLUM11G06050.2"/>
    <property type="gene ID" value="OGLUM11G06050"/>
</dbReference>
<organism evidence="7">
    <name type="scientific">Oryza glumipatula</name>
    <dbReference type="NCBI Taxonomy" id="40148"/>
    <lineage>
        <taxon>Eukaryota</taxon>
        <taxon>Viridiplantae</taxon>
        <taxon>Streptophyta</taxon>
        <taxon>Embryophyta</taxon>
        <taxon>Tracheophyta</taxon>
        <taxon>Spermatophyta</taxon>
        <taxon>Magnoliopsida</taxon>
        <taxon>Liliopsida</taxon>
        <taxon>Poales</taxon>
        <taxon>Poaceae</taxon>
        <taxon>BOP clade</taxon>
        <taxon>Oryzoideae</taxon>
        <taxon>Oryzeae</taxon>
        <taxon>Oryzinae</taxon>
        <taxon>Oryza</taxon>
    </lineage>
</organism>
<dbReference type="PANTHER" id="PTHR47968:SF23">
    <property type="entry name" value="KINESIN-LIKE PROTEIN KIN-7A"/>
    <property type="match status" value="1"/>
</dbReference>
<dbReference type="AlphaFoldDB" id="A0A0E0BGJ3"/>
<dbReference type="PROSITE" id="PS50067">
    <property type="entry name" value="KINESIN_MOTOR_2"/>
    <property type="match status" value="1"/>
</dbReference>
<dbReference type="GO" id="GO:0008017">
    <property type="term" value="F:microtubule binding"/>
    <property type="evidence" value="ECO:0007669"/>
    <property type="project" value="InterPro"/>
</dbReference>
<evidence type="ECO:0000256" key="1">
    <source>
        <dbReference type="ARBA" id="ARBA00022701"/>
    </source>
</evidence>
<dbReference type="GO" id="GO:0007018">
    <property type="term" value="P:microtubule-based movement"/>
    <property type="evidence" value="ECO:0007669"/>
    <property type="project" value="InterPro"/>
</dbReference>
<proteinExistence type="inferred from homology"/>
<evidence type="ECO:0000256" key="5">
    <source>
        <dbReference type="SAM" id="MobiDB-lite"/>
    </source>
</evidence>
<dbReference type="InterPro" id="IPR027640">
    <property type="entry name" value="Kinesin-like_fam"/>
</dbReference>
<dbReference type="GO" id="GO:0003777">
    <property type="term" value="F:microtubule motor activity"/>
    <property type="evidence" value="ECO:0007669"/>
    <property type="project" value="InterPro"/>
</dbReference>
<dbReference type="Gramene" id="OGLUM11G06050.3">
    <property type="protein sequence ID" value="OGLUM11G06050.3"/>
    <property type="gene ID" value="OGLUM11G06050"/>
</dbReference>
<dbReference type="PANTHER" id="PTHR47968">
    <property type="entry name" value="CENTROMERE PROTEIN E"/>
    <property type="match status" value="1"/>
</dbReference>
<keyword evidence="4" id="KW-0175">Coiled coil</keyword>
<reference evidence="7" key="2">
    <citation type="submission" date="2018-05" db="EMBL/GenBank/DDBJ databases">
        <title>OgluRS3 (Oryza glumaepatula Reference Sequence Version 3).</title>
        <authorList>
            <person name="Zhang J."/>
            <person name="Kudrna D."/>
            <person name="Lee S."/>
            <person name="Talag J."/>
            <person name="Welchert J."/>
            <person name="Wing R.A."/>
        </authorList>
    </citation>
    <scope>NUCLEOTIDE SEQUENCE [LARGE SCALE GENOMIC DNA]</scope>
</reference>
<evidence type="ECO:0000256" key="2">
    <source>
        <dbReference type="ARBA" id="ARBA00023175"/>
    </source>
</evidence>
<evidence type="ECO:0000313" key="7">
    <source>
        <dbReference type="EnsemblPlants" id="OGLUM11G06050.3"/>
    </source>
</evidence>
<dbReference type="Gramene" id="OGLUM11G06050.2">
    <property type="protein sequence ID" value="OGLUM11G06050.2"/>
    <property type="gene ID" value="OGLUM11G06050"/>
</dbReference>
<feature type="region of interest" description="Disordered" evidence="5">
    <location>
        <begin position="207"/>
        <end position="234"/>
    </location>
</feature>
<evidence type="ECO:0000313" key="8">
    <source>
        <dbReference type="Proteomes" id="UP000026961"/>
    </source>
</evidence>
<dbReference type="Gene3D" id="1.20.58.1980">
    <property type="match status" value="1"/>
</dbReference>
<keyword evidence="1" id="KW-0493">Microtubule</keyword>
<name>A0A0E0BGJ3_9ORYZ</name>
<accession>A0A0E0BGJ3</accession>
<protein>
    <recommendedName>
        <fullName evidence="6">Kinesin motor domain-containing protein</fullName>
    </recommendedName>
</protein>
<dbReference type="Proteomes" id="UP000026961">
    <property type="component" value="Chromosome 11"/>
</dbReference>
<sequence>MSSQRQRHEAEEVDGRSRRHTTLALLRLPLPEHHYGGLLQGFFHVGKGKTLYFHCSSDKRSGHIPYRDSKLTHILQLSLGGNARTAIICTMSPAQRHVEQSRNALFFATCAKEATNNAKVNMMEKEMEELKKQRDNAQSKLEELQKKMGDNQPKLSSHKEAPLLACKTKEMGYAASVERFLKLMAMVWAGNQVTKILRAGALLALRSPDKATTRRSSHESLRGSKQGSSGRDGG</sequence>
<keyword evidence="8" id="KW-1185">Reference proteome</keyword>
<dbReference type="Pfam" id="PF00225">
    <property type="entry name" value="Kinesin"/>
    <property type="match status" value="1"/>
</dbReference>
<reference evidence="7" key="1">
    <citation type="submission" date="2015-04" db="UniProtKB">
        <authorList>
            <consortium name="EnsemblPlants"/>
        </authorList>
    </citation>
    <scope>IDENTIFICATION</scope>
</reference>
<comment type="caution">
    <text evidence="3">Lacks conserved residue(s) required for the propagation of feature annotation.</text>
</comment>
<dbReference type="SMART" id="SM00129">
    <property type="entry name" value="KISc"/>
    <property type="match status" value="1"/>
</dbReference>
<evidence type="ECO:0000256" key="3">
    <source>
        <dbReference type="PROSITE-ProRule" id="PRU00283"/>
    </source>
</evidence>
<feature type="compositionally biased region" description="Basic and acidic residues" evidence="5">
    <location>
        <begin position="207"/>
        <end position="222"/>
    </location>
</feature>
<dbReference type="EnsemblPlants" id="OGLUM11G06050.3">
    <property type="protein sequence ID" value="OGLUM11G06050.3"/>
    <property type="gene ID" value="OGLUM11G06050"/>
</dbReference>
<dbReference type="GO" id="GO:0005874">
    <property type="term" value="C:microtubule"/>
    <property type="evidence" value="ECO:0007669"/>
    <property type="project" value="UniProtKB-KW"/>
</dbReference>
<dbReference type="InterPro" id="IPR027417">
    <property type="entry name" value="P-loop_NTPase"/>
</dbReference>